<dbReference type="RefSeq" id="WP_158425731.1">
    <property type="nucleotide sequence ID" value="NZ_JAOQJQ010000005.1"/>
</dbReference>
<feature type="transmembrane region" description="Helical" evidence="1">
    <location>
        <begin position="152"/>
        <end position="175"/>
    </location>
</feature>
<proteinExistence type="predicted"/>
<organism evidence="2 3">
    <name type="scientific">Brotonthovivens ammoniilytica</name>
    <dbReference type="NCBI Taxonomy" id="2981725"/>
    <lineage>
        <taxon>Bacteria</taxon>
        <taxon>Bacillati</taxon>
        <taxon>Bacillota</taxon>
        <taxon>Clostridia</taxon>
        <taxon>Lachnospirales</taxon>
        <taxon>Lachnospiraceae</taxon>
        <taxon>Brotonthovivens</taxon>
    </lineage>
</organism>
<keyword evidence="3" id="KW-1185">Reference proteome</keyword>
<dbReference type="Proteomes" id="UP001652442">
    <property type="component" value="Unassembled WGS sequence"/>
</dbReference>
<keyword evidence="1" id="KW-0472">Membrane</keyword>
<dbReference type="EMBL" id="JAOQJQ010000005">
    <property type="protein sequence ID" value="MCU6763076.1"/>
    <property type="molecule type" value="Genomic_DNA"/>
</dbReference>
<keyword evidence="1" id="KW-0812">Transmembrane</keyword>
<keyword evidence="1" id="KW-1133">Transmembrane helix</keyword>
<gene>
    <name evidence="2" type="ORF">OCV88_12185</name>
</gene>
<protein>
    <submittedName>
        <fullName evidence="2">DUF1700 domain-containing protein</fullName>
    </submittedName>
</protein>
<evidence type="ECO:0000313" key="3">
    <source>
        <dbReference type="Proteomes" id="UP001652442"/>
    </source>
</evidence>
<evidence type="ECO:0000256" key="1">
    <source>
        <dbReference type="SAM" id="Phobius"/>
    </source>
</evidence>
<reference evidence="2 3" key="1">
    <citation type="journal article" date="2021" name="ISME Commun">
        <title>Automated analysis of genomic sequences facilitates high-throughput and comprehensive description of bacteria.</title>
        <authorList>
            <person name="Hitch T.C.A."/>
        </authorList>
    </citation>
    <scope>NUCLEOTIDE SEQUENCE [LARGE SCALE GENOMIC DNA]</scope>
    <source>
        <strain evidence="2 3">Sanger_109</strain>
    </source>
</reference>
<dbReference type="Pfam" id="PF22564">
    <property type="entry name" value="HAAS"/>
    <property type="match status" value="1"/>
</dbReference>
<accession>A0ABT2TMQ8</accession>
<name>A0ABT2TMQ8_9FIRM</name>
<evidence type="ECO:0000313" key="2">
    <source>
        <dbReference type="EMBL" id="MCU6763076.1"/>
    </source>
</evidence>
<sequence length="203" mass="21981">MKQDRFLKELEYLLSDISAEEREEALEYYRCYFEDAGMENEASVIEELGSPEKVAYTIKEGLSGEMRGEYTERGYYTFESKQTPSPKVRPAAGWFPFWLIAVIGVVTAFTAVICVLVAVAAALGLAMAAAFLWAVIMCIFGGAVSGVAFASLAVIGGSLFCFAAGLLLLLAFAAYCKNALPPAVEGLCNGMKAIIRKIPGRKE</sequence>
<feature type="transmembrane region" description="Helical" evidence="1">
    <location>
        <begin position="125"/>
        <end position="145"/>
    </location>
</feature>
<feature type="transmembrane region" description="Helical" evidence="1">
    <location>
        <begin position="97"/>
        <end position="119"/>
    </location>
</feature>
<comment type="caution">
    <text evidence="2">The sequence shown here is derived from an EMBL/GenBank/DDBJ whole genome shotgun (WGS) entry which is preliminary data.</text>
</comment>